<dbReference type="Pfam" id="PF00027">
    <property type="entry name" value="cNMP_binding"/>
    <property type="match status" value="1"/>
</dbReference>
<dbReference type="InterPro" id="IPR000595">
    <property type="entry name" value="cNMP-bd_dom"/>
</dbReference>
<keyword evidence="7" id="KW-1185">Reference proteome</keyword>
<dbReference type="SMART" id="SM00100">
    <property type="entry name" value="cNMP"/>
    <property type="match status" value="1"/>
</dbReference>
<dbReference type="InterPro" id="IPR018488">
    <property type="entry name" value="cNMP-bd_CS"/>
</dbReference>
<evidence type="ECO:0000313" key="7">
    <source>
        <dbReference type="Proteomes" id="UP001596512"/>
    </source>
</evidence>
<reference evidence="7" key="1">
    <citation type="journal article" date="2019" name="Int. J. Syst. Evol. Microbiol.">
        <title>The Global Catalogue of Microorganisms (GCM) 10K type strain sequencing project: providing services to taxonomists for standard genome sequencing and annotation.</title>
        <authorList>
            <consortium name="The Broad Institute Genomics Platform"/>
            <consortium name="The Broad Institute Genome Sequencing Center for Infectious Disease"/>
            <person name="Wu L."/>
            <person name="Ma J."/>
        </authorList>
    </citation>
    <scope>NUCLEOTIDE SEQUENCE [LARGE SCALE GENOMIC DNA]</scope>
    <source>
        <strain evidence="7">JCM 17695</strain>
    </source>
</reference>
<dbReference type="InterPro" id="IPR050397">
    <property type="entry name" value="Env_Response_Regulators"/>
</dbReference>
<evidence type="ECO:0000313" key="6">
    <source>
        <dbReference type="EMBL" id="MFC7615553.1"/>
    </source>
</evidence>
<comment type="caution">
    <text evidence="6">The sequence shown here is derived from an EMBL/GenBank/DDBJ whole genome shotgun (WGS) entry which is preliminary data.</text>
</comment>
<keyword evidence="1" id="KW-0805">Transcription regulation</keyword>
<name>A0ABW2TRZ8_9PSEU</name>
<gene>
    <name evidence="6" type="ORF">ACFQV2_20660</name>
</gene>
<evidence type="ECO:0000256" key="3">
    <source>
        <dbReference type="ARBA" id="ARBA00023163"/>
    </source>
</evidence>
<protein>
    <submittedName>
        <fullName evidence="6">Crp/Fnr family transcriptional regulator</fullName>
    </submittedName>
</protein>
<dbReference type="SMART" id="SM00419">
    <property type="entry name" value="HTH_CRP"/>
    <property type="match status" value="1"/>
</dbReference>
<dbReference type="InterPro" id="IPR018490">
    <property type="entry name" value="cNMP-bd_dom_sf"/>
</dbReference>
<dbReference type="PROSITE" id="PS00889">
    <property type="entry name" value="CNMP_BINDING_2"/>
    <property type="match status" value="1"/>
</dbReference>
<dbReference type="SUPFAM" id="SSF46785">
    <property type="entry name" value="Winged helix' DNA-binding domain"/>
    <property type="match status" value="1"/>
</dbReference>
<dbReference type="InterPro" id="IPR014710">
    <property type="entry name" value="RmlC-like_jellyroll"/>
</dbReference>
<keyword evidence="3" id="KW-0804">Transcription</keyword>
<dbReference type="InterPro" id="IPR036390">
    <property type="entry name" value="WH_DNA-bd_sf"/>
</dbReference>
<organism evidence="6 7">
    <name type="scientific">Actinokineospora soli</name>
    <dbReference type="NCBI Taxonomy" id="1048753"/>
    <lineage>
        <taxon>Bacteria</taxon>
        <taxon>Bacillati</taxon>
        <taxon>Actinomycetota</taxon>
        <taxon>Actinomycetes</taxon>
        <taxon>Pseudonocardiales</taxon>
        <taxon>Pseudonocardiaceae</taxon>
        <taxon>Actinokineospora</taxon>
    </lineage>
</organism>
<dbReference type="InterPro" id="IPR036388">
    <property type="entry name" value="WH-like_DNA-bd_sf"/>
</dbReference>
<dbReference type="EMBL" id="JBHTEY010000004">
    <property type="protein sequence ID" value="MFC7615553.1"/>
    <property type="molecule type" value="Genomic_DNA"/>
</dbReference>
<evidence type="ECO:0000256" key="2">
    <source>
        <dbReference type="ARBA" id="ARBA00023125"/>
    </source>
</evidence>
<feature type="domain" description="Cyclic nucleotide-binding" evidence="4">
    <location>
        <begin position="10"/>
        <end position="112"/>
    </location>
</feature>
<accession>A0ABW2TRZ8</accession>
<dbReference type="CDD" id="cd00038">
    <property type="entry name" value="CAP_ED"/>
    <property type="match status" value="1"/>
</dbReference>
<dbReference type="PROSITE" id="PS50042">
    <property type="entry name" value="CNMP_BINDING_3"/>
    <property type="match status" value="1"/>
</dbReference>
<feature type="domain" description="HTH crp-type" evidence="5">
    <location>
        <begin position="143"/>
        <end position="216"/>
    </location>
</feature>
<dbReference type="PANTHER" id="PTHR24567:SF74">
    <property type="entry name" value="HTH-TYPE TRANSCRIPTIONAL REGULATOR ARCR"/>
    <property type="match status" value="1"/>
</dbReference>
<proteinExistence type="predicted"/>
<dbReference type="Proteomes" id="UP001596512">
    <property type="component" value="Unassembled WGS sequence"/>
</dbReference>
<dbReference type="PANTHER" id="PTHR24567">
    <property type="entry name" value="CRP FAMILY TRANSCRIPTIONAL REGULATORY PROTEIN"/>
    <property type="match status" value="1"/>
</dbReference>
<dbReference type="Gene3D" id="2.60.120.10">
    <property type="entry name" value="Jelly Rolls"/>
    <property type="match status" value="1"/>
</dbReference>
<sequence>MTPPWPRAALLERIPPKSREALLSLGTAIRVPSGRTLLRQGEPGTVAYLLLSGCVKVIAHDGAGETLLAIRVGGDLVGEMSVLSGTPRSATVVTCAPTAARSIPAERLREFLVRHPETGIQVAAMISDRFRWSNERRLASAALDPRGRVSRVLLSLAERYGQDTDDGTDLGVPLTQADIAALAGIRLPTAEKVLRAFAGSGLLRLGYRRIRVLDPASLRALAAD</sequence>
<dbReference type="SUPFAM" id="SSF51206">
    <property type="entry name" value="cAMP-binding domain-like"/>
    <property type="match status" value="1"/>
</dbReference>
<dbReference type="PROSITE" id="PS51063">
    <property type="entry name" value="HTH_CRP_2"/>
    <property type="match status" value="1"/>
</dbReference>
<evidence type="ECO:0000259" key="4">
    <source>
        <dbReference type="PROSITE" id="PS50042"/>
    </source>
</evidence>
<keyword evidence="2" id="KW-0238">DNA-binding</keyword>
<dbReference type="InterPro" id="IPR012318">
    <property type="entry name" value="HTH_CRP"/>
</dbReference>
<evidence type="ECO:0000259" key="5">
    <source>
        <dbReference type="PROSITE" id="PS51063"/>
    </source>
</evidence>
<evidence type="ECO:0000256" key="1">
    <source>
        <dbReference type="ARBA" id="ARBA00023015"/>
    </source>
</evidence>
<dbReference type="Gene3D" id="1.10.10.10">
    <property type="entry name" value="Winged helix-like DNA-binding domain superfamily/Winged helix DNA-binding domain"/>
    <property type="match status" value="1"/>
</dbReference>
<dbReference type="Pfam" id="PF13545">
    <property type="entry name" value="HTH_Crp_2"/>
    <property type="match status" value="1"/>
</dbReference>